<dbReference type="PANTHER" id="PTHR31157:SF1">
    <property type="entry name" value="SCP DOMAIN-CONTAINING PROTEIN"/>
    <property type="match status" value="1"/>
</dbReference>
<dbReference type="Pfam" id="PF00188">
    <property type="entry name" value="CAP"/>
    <property type="match status" value="1"/>
</dbReference>
<keyword evidence="4" id="KW-1185">Reference proteome</keyword>
<name>A0ABV7Z9L3_9DEIO</name>
<dbReference type="Proteomes" id="UP001595803">
    <property type="component" value="Unassembled WGS sequence"/>
</dbReference>
<organism evidence="3 4">
    <name type="scientific">Deinococcus rufus</name>
    <dbReference type="NCBI Taxonomy" id="2136097"/>
    <lineage>
        <taxon>Bacteria</taxon>
        <taxon>Thermotogati</taxon>
        <taxon>Deinococcota</taxon>
        <taxon>Deinococci</taxon>
        <taxon>Deinococcales</taxon>
        <taxon>Deinococcaceae</taxon>
        <taxon>Deinococcus</taxon>
    </lineage>
</organism>
<proteinExistence type="predicted"/>
<gene>
    <name evidence="3" type="ORF">ACFOSB_10990</name>
</gene>
<protein>
    <submittedName>
        <fullName evidence="3">CAP domain-containing protein</fullName>
    </submittedName>
</protein>
<evidence type="ECO:0000259" key="2">
    <source>
        <dbReference type="Pfam" id="PF00188"/>
    </source>
</evidence>
<comment type="caution">
    <text evidence="3">The sequence shown here is derived from an EMBL/GenBank/DDBJ whole genome shotgun (WGS) entry which is preliminary data.</text>
</comment>
<dbReference type="InterPro" id="IPR014044">
    <property type="entry name" value="CAP_dom"/>
</dbReference>
<evidence type="ECO:0000313" key="3">
    <source>
        <dbReference type="EMBL" id="MFC3833385.1"/>
    </source>
</evidence>
<dbReference type="SUPFAM" id="SSF55797">
    <property type="entry name" value="PR-1-like"/>
    <property type="match status" value="1"/>
</dbReference>
<dbReference type="Gene3D" id="3.40.33.10">
    <property type="entry name" value="CAP"/>
    <property type="match status" value="1"/>
</dbReference>
<dbReference type="PANTHER" id="PTHR31157">
    <property type="entry name" value="SCP DOMAIN-CONTAINING PROTEIN"/>
    <property type="match status" value="1"/>
</dbReference>
<accession>A0ABV7Z9L3</accession>
<evidence type="ECO:0000313" key="4">
    <source>
        <dbReference type="Proteomes" id="UP001595803"/>
    </source>
</evidence>
<reference evidence="4" key="1">
    <citation type="journal article" date="2019" name="Int. J. Syst. Evol. Microbiol.">
        <title>The Global Catalogue of Microorganisms (GCM) 10K type strain sequencing project: providing services to taxonomists for standard genome sequencing and annotation.</title>
        <authorList>
            <consortium name="The Broad Institute Genomics Platform"/>
            <consortium name="The Broad Institute Genome Sequencing Center for Infectious Disease"/>
            <person name="Wu L."/>
            <person name="Ma J."/>
        </authorList>
    </citation>
    <scope>NUCLEOTIDE SEQUENCE [LARGE SCALE GENOMIC DNA]</scope>
    <source>
        <strain evidence="4">CCTCC AB 2017081</strain>
    </source>
</reference>
<keyword evidence="1" id="KW-0732">Signal</keyword>
<dbReference type="PROSITE" id="PS51257">
    <property type="entry name" value="PROKAR_LIPOPROTEIN"/>
    <property type="match status" value="1"/>
</dbReference>
<feature type="domain" description="SCP" evidence="2">
    <location>
        <begin position="43"/>
        <end position="169"/>
    </location>
</feature>
<sequence length="173" mass="18436">MRHPFPALLVLLLSACGTAPTESVVRAGQTAVPAAQFTREVFDLTNAARAQARVCGATPYAAAPPLAYDSRLEASAQAHAQDMAAKNYFSHDSQDGRTFSQRITAAGYPWAVAAENIAAGQTTPQEVVQAWLDSPGHCAEIMADDLQEIGIGYVQASGGTYGTYWVQDFGTRR</sequence>
<feature type="signal peptide" evidence="1">
    <location>
        <begin position="1"/>
        <end position="19"/>
    </location>
</feature>
<feature type="chain" id="PRO_5046280140" evidence="1">
    <location>
        <begin position="20"/>
        <end position="173"/>
    </location>
</feature>
<evidence type="ECO:0000256" key="1">
    <source>
        <dbReference type="SAM" id="SignalP"/>
    </source>
</evidence>
<dbReference type="RefSeq" id="WP_295814729.1">
    <property type="nucleotide sequence ID" value="NZ_JBHRZG010000010.1"/>
</dbReference>
<dbReference type="EMBL" id="JBHRZG010000010">
    <property type="protein sequence ID" value="MFC3833385.1"/>
    <property type="molecule type" value="Genomic_DNA"/>
</dbReference>
<dbReference type="InterPro" id="IPR035940">
    <property type="entry name" value="CAP_sf"/>
</dbReference>
<dbReference type="CDD" id="cd05379">
    <property type="entry name" value="CAP_bacterial"/>
    <property type="match status" value="1"/>
</dbReference>